<accession>A0A6N7W6M9</accession>
<protein>
    <recommendedName>
        <fullName evidence="6">Oligoribonuclease</fullName>
    </recommendedName>
</protein>
<evidence type="ECO:0000313" key="9">
    <source>
        <dbReference type="Proteomes" id="UP000470875"/>
    </source>
</evidence>
<evidence type="ECO:0000256" key="5">
    <source>
        <dbReference type="ARBA" id="ARBA00057155"/>
    </source>
</evidence>
<evidence type="ECO:0000256" key="4">
    <source>
        <dbReference type="ARBA" id="ARBA00022839"/>
    </source>
</evidence>
<dbReference type="EMBL" id="VULO01000010">
    <property type="protein sequence ID" value="MSS84925.1"/>
    <property type="molecule type" value="Genomic_DNA"/>
</dbReference>
<evidence type="ECO:0000313" key="8">
    <source>
        <dbReference type="EMBL" id="MSS84925.1"/>
    </source>
</evidence>
<sequence length="203" mass="22691">MVWIDCEMTGLDPKFDELVEVAVVITDSELNVVDPGMDVVIKPSQAALAHMDDFVTNMHTESGLIDELEAGLSLGEAEQQVLDYIKRFVPEPRVASLAGNSVGQDKLFLLEYMPEVAQHLHYRVIDVSTIKELAKRWYPRVYACAPEKHGGHRALADILESIQELVYYRKALFPAELNPQSGFYKTVAQEVEELGIAVSTDDI</sequence>
<comment type="function">
    <text evidence="5">3'-to-5' exoribonuclease specific for small oligoribonucleotides.</text>
</comment>
<gene>
    <name evidence="8" type="ORF">FYJ24_09145</name>
</gene>
<dbReference type="InterPro" id="IPR013520">
    <property type="entry name" value="Ribonucl_H"/>
</dbReference>
<dbReference type="GO" id="GO:0000175">
    <property type="term" value="F:3'-5'-RNA exonuclease activity"/>
    <property type="evidence" value="ECO:0007669"/>
    <property type="project" value="InterPro"/>
</dbReference>
<dbReference type="RefSeq" id="WP_154545739.1">
    <property type="nucleotide sequence ID" value="NZ_VULO01000010.1"/>
</dbReference>
<keyword evidence="2" id="KW-0540">Nuclease</keyword>
<evidence type="ECO:0000256" key="6">
    <source>
        <dbReference type="ARBA" id="ARBA00070964"/>
    </source>
</evidence>
<organism evidence="8 9">
    <name type="scientific">Scrofimicrobium canadense</name>
    <dbReference type="NCBI Taxonomy" id="2652290"/>
    <lineage>
        <taxon>Bacteria</taxon>
        <taxon>Bacillati</taxon>
        <taxon>Actinomycetota</taxon>
        <taxon>Actinomycetes</taxon>
        <taxon>Actinomycetales</taxon>
        <taxon>Actinomycetaceae</taxon>
        <taxon>Scrofimicrobium</taxon>
    </lineage>
</organism>
<dbReference type="InterPro" id="IPR022894">
    <property type="entry name" value="Oligoribonuclease"/>
</dbReference>
<keyword evidence="3 8" id="KW-0378">Hydrolase</keyword>
<comment type="caution">
    <text evidence="8">The sequence shown here is derived from an EMBL/GenBank/DDBJ whole genome shotgun (WGS) entry which is preliminary data.</text>
</comment>
<proteinExistence type="inferred from homology"/>
<keyword evidence="4" id="KW-0269">Exonuclease</keyword>
<dbReference type="PANTHER" id="PTHR11046:SF0">
    <property type="entry name" value="OLIGORIBONUCLEASE, MITOCHONDRIAL"/>
    <property type="match status" value="1"/>
</dbReference>
<dbReference type="NCBIfam" id="NF003765">
    <property type="entry name" value="PRK05359.1"/>
    <property type="match status" value="1"/>
</dbReference>
<dbReference type="InterPro" id="IPR012337">
    <property type="entry name" value="RNaseH-like_sf"/>
</dbReference>
<dbReference type="AlphaFoldDB" id="A0A6N7W6M9"/>
<evidence type="ECO:0000256" key="1">
    <source>
        <dbReference type="ARBA" id="ARBA00009921"/>
    </source>
</evidence>
<reference evidence="8 9" key="1">
    <citation type="submission" date="2019-08" db="EMBL/GenBank/DDBJ databases">
        <title>In-depth cultivation of the pig gut microbiome towards novel bacterial diversity and tailored functional studies.</title>
        <authorList>
            <person name="Wylensek D."/>
            <person name="Hitch T.C.A."/>
            <person name="Clavel T."/>
        </authorList>
    </citation>
    <scope>NUCLEOTIDE SEQUENCE [LARGE SCALE GENOMIC DNA]</scope>
    <source>
        <strain evidence="8 9">WB03_NA08</strain>
    </source>
</reference>
<dbReference type="PANTHER" id="PTHR11046">
    <property type="entry name" value="OLIGORIBONUCLEASE, MITOCHONDRIAL"/>
    <property type="match status" value="1"/>
</dbReference>
<evidence type="ECO:0000256" key="3">
    <source>
        <dbReference type="ARBA" id="ARBA00022801"/>
    </source>
</evidence>
<dbReference type="SUPFAM" id="SSF53098">
    <property type="entry name" value="Ribonuclease H-like"/>
    <property type="match status" value="1"/>
</dbReference>
<name>A0A6N7W6M9_9ACTO</name>
<dbReference type="InterPro" id="IPR036397">
    <property type="entry name" value="RNaseH_sf"/>
</dbReference>
<feature type="domain" description="Exonuclease" evidence="7">
    <location>
        <begin position="1"/>
        <end position="174"/>
    </location>
</feature>
<dbReference type="CDD" id="cd06135">
    <property type="entry name" value="Orn"/>
    <property type="match status" value="1"/>
</dbReference>
<keyword evidence="9" id="KW-1185">Reference proteome</keyword>
<dbReference type="FunFam" id="3.30.420.10:FF:000003">
    <property type="entry name" value="Oligoribonuclease"/>
    <property type="match status" value="1"/>
</dbReference>
<evidence type="ECO:0000256" key="2">
    <source>
        <dbReference type="ARBA" id="ARBA00022722"/>
    </source>
</evidence>
<comment type="similarity">
    <text evidence="1">Belongs to the oligoribonuclease family.</text>
</comment>
<dbReference type="GO" id="GO:0003676">
    <property type="term" value="F:nucleic acid binding"/>
    <property type="evidence" value="ECO:0007669"/>
    <property type="project" value="InterPro"/>
</dbReference>
<dbReference type="SMART" id="SM00479">
    <property type="entry name" value="EXOIII"/>
    <property type="match status" value="1"/>
</dbReference>
<dbReference type="Gene3D" id="3.30.420.10">
    <property type="entry name" value="Ribonuclease H-like superfamily/Ribonuclease H"/>
    <property type="match status" value="1"/>
</dbReference>
<dbReference type="Proteomes" id="UP000470875">
    <property type="component" value="Unassembled WGS sequence"/>
</dbReference>
<dbReference type="Pfam" id="PF00929">
    <property type="entry name" value="RNase_T"/>
    <property type="match status" value="1"/>
</dbReference>
<evidence type="ECO:0000259" key="7">
    <source>
        <dbReference type="SMART" id="SM00479"/>
    </source>
</evidence>